<feature type="domain" description="TonB-dependent receptor plug" evidence="12">
    <location>
        <begin position="117"/>
        <end position="224"/>
    </location>
</feature>
<dbReference type="InterPro" id="IPR008969">
    <property type="entry name" value="CarboxyPept-like_regulatory"/>
</dbReference>
<keyword evidence="10" id="KW-0732">Signal</keyword>
<keyword evidence="7 8" id="KW-0998">Cell outer membrane</keyword>
<dbReference type="FunFam" id="2.60.40.1120:FF:000003">
    <property type="entry name" value="Outer membrane protein Omp121"/>
    <property type="match status" value="1"/>
</dbReference>
<keyword evidence="14" id="KW-1185">Reference proteome</keyword>
<dbReference type="InterPro" id="IPR036942">
    <property type="entry name" value="Beta-barrel_TonB_sf"/>
</dbReference>
<dbReference type="OrthoDB" id="1096961at2"/>
<dbReference type="Gene3D" id="2.40.170.20">
    <property type="entry name" value="TonB-dependent receptor, beta-barrel domain"/>
    <property type="match status" value="1"/>
</dbReference>
<dbReference type="Proteomes" id="UP000184509">
    <property type="component" value="Unassembled WGS sequence"/>
</dbReference>
<dbReference type="NCBIfam" id="TIGR04056">
    <property type="entry name" value="OMP_RagA_SusC"/>
    <property type="match status" value="1"/>
</dbReference>
<keyword evidence="5 9" id="KW-0798">TonB box</keyword>
<dbReference type="InterPro" id="IPR039426">
    <property type="entry name" value="TonB-dep_rcpt-like"/>
</dbReference>
<evidence type="ECO:0000256" key="4">
    <source>
        <dbReference type="ARBA" id="ARBA00022692"/>
    </source>
</evidence>
<evidence type="ECO:0000256" key="8">
    <source>
        <dbReference type="PROSITE-ProRule" id="PRU01360"/>
    </source>
</evidence>
<keyword evidence="6 8" id="KW-0472">Membrane</keyword>
<dbReference type="InterPro" id="IPR018247">
    <property type="entry name" value="EF_Hand_1_Ca_BS"/>
</dbReference>
<evidence type="ECO:0000256" key="6">
    <source>
        <dbReference type="ARBA" id="ARBA00023136"/>
    </source>
</evidence>
<dbReference type="STRING" id="1297750.SAMN05444405_11938"/>
<keyword evidence="3 8" id="KW-1134">Transmembrane beta strand</keyword>
<dbReference type="EMBL" id="FQTV01000019">
    <property type="protein sequence ID" value="SHF99018.1"/>
    <property type="molecule type" value="Genomic_DNA"/>
</dbReference>
<keyword evidence="2 8" id="KW-0813">Transport</keyword>
<dbReference type="NCBIfam" id="TIGR04057">
    <property type="entry name" value="SusC_RagA_signa"/>
    <property type="match status" value="1"/>
</dbReference>
<dbReference type="PROSITE" id="PS00018">
    <property type="entry name" value="EF_HAND_1"/>
    <property type="match status" value="1"/>
</dbReference>
<sequence>MIRKMLARKALATLFLSMLCLTSFAQGHLVTGAVTDTNGELMIGVNVSVIGTTNGTITDINGQYSISAPANSKLQFSFIGYNTKVVPVNNQNKIDVKLVEDAKTLDEVVVIGYGTVKKRDLTGSVASVNNEALIANPVSNVSQALQGRLPGVSVTAQDGRPGAEVSIRVRGGGSITQSNDPLFIVDGFPVGSISDIPSDQIESIDVLKDASSTAIYGARGANGVILVTTKGAKAEKVSVSYSSYMQVKTVAKTLDVLDAQDYVLHTWSYATALGSAYGNSVAQYFGVGSANGNNYAKYAGVKSHDYTDDILRTAIGQNHNLNIAGGNEKTKIAFAANYLDDAGIKINSGYSRFNGSLKVQQQLLPNLKVDFDIRYSEIKTDGKEDSATNGKGSLLSNAYSFRPIDEPFGTGNFAGFGNGDSNVDQTYNVVDLVNDVIQKNTKNNLRGIASVSWDIIKGLTARTELGLGRTTSENKYYENGLTNSYKYAKLTKGDSWNVRSATTLNYEVQGLGKDHNLSFLLGNEILASKSNSSQITGAGYSASFDFNQAFGKINMTNPALGKDSYSNTIGTPSKTLSFFGRANYSFKGRYLLTGTLRADGSSKFSPNNHWGYFPAGAFAWRISDEPFLESSKGWLDNLKLRLSYGTSGADNIDPSLWKETWTTSTITTDGKTSTVYKPAGMLSNPDLKWETTVSRNIGVDFGFWNNRLYGSLDAYWNSTKDLLMEVPIDETTGYSYQFQNIGKTSNKGFELSLGADIIRNKDFTLNVSATYNFNKNNIEELRDDVTAEYGSQWASTATQPNYDYLFRVGSSVGLIRGYKCDGFYKADDFDYNSSTGVYTLKSGVADLPTITGNYPTPIKKATGQNAFPGAIKLHDADGNGVVDTKDVTDLGEVTPQHTGGFNLNMNYKGFDLSAGFAWAIGGKVYNANAMANMYGNKDVSIGANRLAFVKDWYKVYDINTSGDLVAVTDPTALNTLNANAKYGLPYYENGVVLSTFVEDASYLRMNTLTLGYTLPKNLTKKASIQRLRVYVTGGNLFTITGYSGLDPEVNTFSNKSTAANSGKFPTLGLDWGSYPRARTFTVGLNLEF</sequence>
<evidence type="ECO:0000256" key="2">
    <source>
        <dbReference type="ARBA" id="ARBA00022448"/>
    </source>
</evidence>
<reference evidence="13 14" key="1">
    <citation type="submission" date="2016-11" db="EMBL/GenBank/DDBJ databases">
        <authorList>
            <person name="Jaros S."/>
            <person name="Januszkiewicz K."/>
            <person name="Wedrychowicz H."/>
        </authorList>
    </citation>
    <scope>NUCLEOTIDE SEQUENCE [LARGE SCALE GENOMIC DNA]</scope>
    <source>
        <strain evidence="13 14">DSM 26991</strain>
    </source>
</reference>
<dbReference type="GO" id="GO:0009279">
    <property type="term" value="C:cell outer membrane"/>
    <property type="evidence" value="ECO:0007669"/>
    <property type="project" value="UniProtKB-SubCell"/>
</dbReference>
<evidence type="ECO:0000256" key="3">
    <source>
        <dbReference type="ARBA" id="ARBA00022452"/>
    </source>
</evidence>
<evidence type="ECO:0000313" key="14">
    <source>
        <dbReference type="Proteomes" id="UP000184509"/>
    </source>
</evidence>
<comment type="similarity">
    <text evidence="8 9">Belongs to the TonB-dependent receptor family.</text>
</comment>
<evidence type="ECO:0000259" key="12">
    <source>
        <dbReference type="Pfam" id="PF07715"/>
    </source>
</evidence>
<evidence type="ECO:0000259" key="11">
    <source>
        <dbReference type="Pfam" id="PF00593"/>
    </source>
</evidence>
<name>A0A1M5G5M8_9BACE</name>
<feature type="signal peptide" evidence="10">
    <location>
        <begin position="1"/>
        <end position="25"/>
    </location>
</feature>
<proteinExistence type="inferred from homology"/>
<dbReference type="SUPFAM" id="SSF49464">
    <property type="entry name" value="Carboxypeptidase regulatory domain-like"/>
    <property type="match status" value="1"/>
</dbReference>
<dbReference type="Gene3D" id="2.60.40.1120">
    <property type="entry name" value="Carboxypeptidase-like, regulatory domain"/>
    <property type="match status" value="1"/>
</dbReference>
<comment type="subcellular location">
    <subcellularLocation>
        <location evidence="1 8">Cell outer membrane</location>
        <topology evidence="1 8">Multi-pass membrane protein</topology>
    </subcellularLocation>
</comment>
<protein>
    <submittedName>
        <fullName evidence="13">TonB-linked outer membrane protein, SusC/RagA family</fullName>
    </submittedName>
</protein>
<keyword evidence="4 8" id="KW-0812">Transmembrane</keyword>
<evidence type="ECO:0000256" key="1">
    <source>
        <dbReference type="ARBA" id="ARBA00004571"/>
    </source>
</evidence>
<accession>A0A1M5G5M8</accession>
<dbReference type="FunFam" id="2.170.130.10:FF:000008">
    <property type="entry name" value="SusC/RagA family TonB-linked outer membrane protein"/>
    <property type="match status" value="1"/>
</dbReference>
<evidence type="ECO:0000313" key="13">
    <source>
        <dbReference type="EMBL" id="SHF99018.1"/>
    </source>
</evidence>
<feature type="chain" id="PRO_5009910342" evidence="10">
    <location>
        <begin position="26"/>
        <end position="1088"/>
    </location>
</feature>
<dbReference type="Pfam" id="PF00593">
    <property type="entry name" value="TonB_dep_Rec_b-barrel"/>
    <property type="match status" value="1"/>
</dbReference>
<dbReference type="InterPro" id="IPR012910">
    <property type="entry name" value="Plug_dom"/>
</dbReference>
<dbReference type="InterPro" id="IPR037066">
    <property type="entry name" value="Plug_dom_sf"/>
</dbReference>
<evidence type="ECO:0000256" key="9">
    <source>
        <dbReference type="RuleBase" id="RU003357"/>
    </source>
</evidence>
<feature type="domain" description="TonB-dependent receptor-like beta-barrel" evidence="11">
    <location>
        <begin position="422"/>
        <end position="788"/>
    </location>
</feature>
<dbReference type="PROSITE" id="PS52016">
    <property type="entry name" value="TONB_DEPENDENT_REC_3"/>
    <property type="match status" value="1"/>
</dbReference>
<evidence type="ECO:0000256" key="5">
    <source>
        <dbReference type="ARBA" id="ARBA00023077"/>
    </source>
</evidence>
<dbReference type="AlphaFoldDB" id="A0A1M5G5M8"/>
<evidence type="ECO:0000256" key="7">
    <source>
        <dbReference type="ARBA" id="ARBA00023237"/>
    </source>
</evidence>
<dbReference type="InterPro" id="IPR000531">
    <property type="entry name" value="Beta-barrel_TonB"/>
</dbReference>
<dbReference type="SUPFAM" id="SSF56935">
    <property type="entry name" value="Porins"/>
    <property type="match status" value="1"/>
</dbReference>
<dbReference type="Gene3D" id="2.170.130.10">
    <property type="entry name" value="TonB-dependent receptor, plug domain"/>
    <property type="match status" value="1"/>
</dbReference>
<dbReference type="Pfam" id="PF13715">
    <property type="entry name" value="CarbopepD_reg_2"/>
    <property type="match status" value="1"/>
</dbReference>
<evidence type="ECO:0000256" key="10">
    <source>
        <dbReference type="SAM" id="SignalP"/>
    </source>
</evidence>
<gene>
    <name evidence="13" type="ORF">SAMN05444405_11938</name>
</gene>
<organism evidence="13 14">
    <name type="scientific">Bacteroides luti</name>
    <dbReference type="NCBI Taxonomy" id="1297750"/>
    <lineage>
        <taxon>Bacteria</taxon>
        <taxon>Pseudomonadati</taxon>
        <taxon>Bacteroidota</taxon>
        <taxon>Bacteroidia</taxon>
        <taxon>Bacteroidales</taxon>
        <taxon>Bacteroidaceae</taxon>
        <taxon>Bacteroides</taxon>
    </lineage>
</organism>
<dbReference type="InterPro" id="IPR023996">
    <property type="entry name" value="TonB-dep_OMP_SusC/RagA"/>
</dbReference>
<dbReference type="RefSeq" id="WP_073403711.1">
    <property type="nucleotide sequence ID" value="NZ_FQTV01000019.1"/>
</dbReference>
<dbReference type="InterPro" id="IPR023997">
    <property type="entry name" value="TonB-dep_OMP_SusC/RagA_CS"/>
</dbReference>
<dbReference type="Pfam" id="PF07715">
    <property type="entry name" value="Plug"/>
    <property type="match status" value="1"/>
</dbReference>